<sequence>MSEHEPYTFASVSIEEDRTRLAVSFKTPYLSVLALRAGDTRPFLTLASSEAEITITTTGGGPVTGDDVSLARELVKVATRYLADCERLHAEQFPGQVAL</sequence>
<dbReference type="Proteomes" id="UP001500320">
    <property type="component" value="Unassembled WGS sequence"/>
</dbReference>
<gene>
    <name evidence="1" type="ORF">GCM10010466_37620</name>
</gene>
<accession>A0ABP6NCB0</accession>
<name>A0ABP6NCB0_9ACTN</name>
<evidence type="ECO:0000313" key="1">
    <source>
        <dbReference type="EMBL" id="GAA3143122.1"/>
    </source>
</evidence>
<keyword evidence="2" id="KW-1185">Reference proteome</keyword>
<organism evidence="1 2">
    <name type="scientific">Planomonospora alba</name>
    <dbReference type="NCBI Taxonomy" id="161354"/>
    <lineage>
        <taxon>Bacteria</taxon>
        <taxon>Bacillati</taxon>
        <taxon>Actinomycetota</taxon>
        <taxon>Actinomycetes</taxon>
        <taxon>Streptosporangiales</taxon>
        <taxon>Streptosporangiaceae</taxon>
        <taxon>Planomonospora</taxon>
    </lineage>
</organism>
<reference evidence="2" key="1">
    <citation type="journal article" date="2019" name="Int. J. Syst. Evol. Microbiol.">
        <title>The Global Catalogue of Microorganisms (GCM) 10K type strain sequencing project: providing services to taxonomists for standard genome sequencing and annotation.</title>
        <authorList>
            <consortium name="The Broad Institute Genomics Platform"/>
            <consortium name="The Broad Institute Genome Sequencing Center for Infectious Disease"/>
            <person name="Wu L."/>
            <person name="Ma J."/>
        </authorList>
    </citation>
    <scope>NUCLEOTIDE SEQUENCE [LARGE SCALE GENOMIC DNA]</scope>
    <source>
        <strain evidence="2">JCM 9373</strain>
    </source>
</reference>
<comment type="caution">
    <text evidence="1">The sequence shown here is derived from an EMBL/GenBank/DDBJ whole genome shotgun (WGS) entry which is preliminary data.</text>
</comment>
<dbReference type="RefSeq" id="WP_344861215.1">
    <property type="nucleotide sequence ID" value="NZ_BAAAUT010000029.1"/>
</dbReference>
<dbReference type="EMBL" id="BAAAUT010000029">
    <property type="protein sequence ID" value="GAA3143122.1"/>
    <property type="molecule type" value="Genomic_DNA"/>
</dbReference>
<protein>
    <submittedName>
        <fullName evidence="1">Uncharacterized protein</fullName>
    </submittedName>
</protein>
<evidence type="ECO:0000313" key="2">
    <source>
        <dbReference type="Proteomes" id="UP001500320"/>
    </source>
</evidence>
<proteinExistence type="predicted"/>